<evidence type="ECO:0008006" key="4">
    <source>
        <dbReference type="Google" id="ProtNLM"/>
    </source>
</evidence>
<evidence type="ECO:0000256" key="1">
    <source>
        <dbReference type="SAM" id="SignalP"/>
    </source>
</evidence>
<feature type="signal peptide" evidence="1">
    <location>
        <begin position="1"/>
        <end position="24"/>
    </location>
</feature>
<feature type="chain" id="PRO_5045883648" description="Secreted protein" evidence="1">
    <location>
        <begin position="25"/>
        <end position="192"/>
    </location>
</feature>
<comment type="caution">
    <text evidence="2">The sequence shown here is derived from an EMBL/GenBank/DDBJ whole genome shotgun (WGS) entry which is preliminary data.</text>
</comment>
<gene>
    <name evidence="2" type="ORF">KV112_01500</name>
</gene>
<evidence type="ECO:0000313" key="2">
    <source>
        <dbReference type="EMBL" id="MEB3048420.1"/>
    </source>
</evidence>
<evidence type="ECO:0000313" key="3">
    <source>
        <dbReference type="Proteomes" id="UP001299046"/>
    </source>
</evidence>
<sequence>MTSTKSLIIAVLGAAALGAAPASADPAPDLRALQPVDSDAYYTYATYGAGGWQFVTPDGVRCRIMTVTRWGSASQATCWGAKLPGVDSNINYANAKGAYVADPAQSTFGDGDLDKFETYRSYEHRSTEEVDHVDPASYHLLPAGKKLTAQGTGTTVTCGVLTADSVSCTVDATGAPAWTTGFVLSPEGSHTF</sequence>
<keyword evidence="3" id="KW-1185">Reference proteome</keyword>
<proteinExistence type="predicted"/>
<accession>A0ABU5YEV1</accession>
<reference evidence="2 3" key="1">
    <citation type="submission" date="2023-12" db="EMBL/GenBank/DDBJ databases">
        <title>Description of new species of Mycobacterium terrae complex isolated from sewage at the Sao Paulo Zoological Park Foundation in Brazil.</title>
        <authorList>
            <person name="Romagnoli C.L."/>
            <person name="Conceicao E.C."/>
            <person name="Machado E."/>
            <person name="Barreto L.B.P.F."/>
            <person name="Sharma A."/>
            <person name="Silva N.M."/>
            <person name="Marques L.E."/>
            <person name="Juliana M.A."/>
            <person name="Lourenco M.C.S."/>
            <person name="Digiampietri L.A."/>
            <person name="Suffys P.N."/>
            <person name="Viana-Niero C."/>
        </authorList>
    </citation>
    <scope>NUCLEOTIDE SEQUENCE [LARGE SCALE GENOMIC DNA]</scope>
    <source>
        <strain evidence="2 3">MYC123</strain>
    </source>
</reference>
<keyword evidence="1" id="KW-0732">Signal</keyword>
<dbReference type="Proteomes" id="UP001299046">
    <property type="component" value="Unassembled WGS sequence"/>
</dbReference>
<dbReference type="EMBL" id="JAYJJT010000001">
    <property type="protein sequence ID" value="MEB3048420.1"/>
    <property type="molecule type" value="Genomic_DNA"/>
</dbReference>
<name>A0ABU5YEV1_9MYCO</name>
<protein>
    <recommendedName>
        <fullName evidence="4">Secreted protein</fullName>
    </recommendedName>
</protein>
<organism evidence="2 3">
    <name type="scientific">[Mycobacterium] zoologicum</name>
    <dbReference type="NCBI Taxonomy" id="2872311"/>
    <lineage>
        <taxon>Bacteria</taxon>
        <taxon>Bacillati</taxon>
        <taxon>Actinomycetota</taxon>
        <taxon>Actinomycetes</taxon>
        <taxon>Mycobacteriales</taxon>
        <taxon>Mycobacteriaceae</taxon>
        <taxon>Mycolicibacter</taxon>
    </lineage>
</organism>
<dbReference type="RefSeq" id="WP_224863211.1">
    <property type="nucleotide sequence ID" value="NZ_JAYJJS010000015.1"/>
</dbReference>